<evidence type="ECO:0000313" key="4">
    <source>
        <dbReference type="Proteomes" id="UP000095042"/>
    </source>
</evidence>
<dbReference type="AlphaFoldDB" id="A0A1E3WCT5"/>
<dbReference type="PANTHER" id="PTHR12526:SF630">
    <property type="entry name" value="GLYCOSYLTRANSFERASE"/>
    <property type="match status" value="1"/>
</dbReference>
<accession>A0A1E3WCT5</accession>
<dbReference type="OrthoDB" id="5490290at2"/>
<sequence>MRTKILILMELSALEPDIRSFGGVDSVCQMHLEGLRRHGDPEVDYVILGFNPANDLASNGEVHALAPNIELHWYNYDRRAGLGRLVPNVAFNECLVRRFIKRQRPDVIHSHNPAWGIFRYCDARKVLTLHSYQEIGRTSVGLLNDLLYERLLPAKSIGAADTVSSVSREIVDQLDRGHRTRAIHLPNPFIAGYSGIRRNLGGLPDVNLLMIGNAVPLKRILDGLEVMRRLKPRHPNLHLYVAGRYIPDDLYCRSLQDYALRNGLTDNVHFLGRLDAASLGHRLSETHIGLSLSESESFGLAPLEMMAAGVPTITTGVGVFRWHKNAFQARGLDIVRPGDTTAIANAIEARIRDHAYTVSAELSAYVKTAFSLRDYVVRTEALYRRSVSSRASVPRAVDLSEHAL</sequence>
<feature type="domain" description="Glycosyl transferase family 1" evidence="1">
    <location>
        <begin position="208"/>
        <end position="353"/>
    </location>
</feature>
<dbReference type="GO" id="GO:0016757">
    <property type="term" value="F:glycosyltransferase activity"/>
    <property type="evidence" value="ECO:0007669"/>
    <property type="project" value="InterPro"/>
</dbReference>
<evidence type="ECO:0008006" key="5">
    <source>
        <dbReference type="Google" id="ProtNLM"/>
    </source>
</evidence>
<organism evidence="3 4">
    <name type="scientific">Methyloceanibacter marginalis</name>
    <dbReference type="NCBI Taxonomy" id="1774971"/>
    <lineage>
        <taxon>Bacteria</taxon>
        <taxon>Pseudomonadati</taxon>
        <taxon>Pseudomonadota</taxon>
        <taxon>Alphaproteobacteria</taxon>
        <taxon>Hyphomicrobiales</taxon>
        <taxon>Hyphomicrobiaceae</taxon>
        <taxon>Methyloceanibacter</taxon>
    </lineage>
</organism>
<evidence type="ECO:0000313" key="3">
    <source>
        <dbReference type="EMBL" id="ODS03634.1"/>
    </source>
</evidence>
<dbReference type="Pfam" id="PF13439">
    <property type="entry name" value="Glyco_transf_4"/>
    <property type="match status" value="1"/>
</dbReference>
<dbReference type="PANTHER" id="PTHR12526">
    <property type="entry name" value="GLYCOSYLTRANSFERASE"/>
    <property type="match status" value="1"/>
</dbReference>
<dbReference type="Pfam" id="PF00534">
    <property type="entry name" value="Glycos_transf_1"/>
    <property type="match status" value="1"/>
</dbReference>
<keyword evidence="4" id="KW-1185">Reference proteome</keyword>
<comment type="caution">
    <text evidence="3">The sequence shown here is derived from an EMBL/GenBank/DDBJ whole genome shotgun (WGS) entry which is preliminary data.</text>
</comment>
<protein>
    <recommendedName>
        <fullName evidence="5">Glycosyltransferase subfamily 4-like N-terminal domain-containing protein</fullName>
    </recommendedName>
</protein>
<dbReference type="InterPro" id="IPR001296">
    <property type="entry name" value="Glyco_trans_1"/>
</dbReference>
<dbReference type="EMBL" id="LPWD01000076">
    <property type="protein sequence ID" value="ODS03634.1"/>
    <property type="molecule type" value="Genomic_DNA"/>
</dbReference>
<evidence type="ECO:0000259" key="2">
    <source>
        <dbReference type="Pfam" id="PF13439"/>
    </source>
</evidence>
<dbReference type="RefSeq" id="WP_069623171.1">
    <property type="nucleotide sequence ID" value="NZ_LPWD01000076.1"/>
</dbReference>
<proteinExistence type="predicted"/>
<dbReference type="InterPro" id="IPR028098">
    <property type="entry name" value="Glyco_trans_4-like_N"/>
</dbReference>
<evidence type="ECO:0000259" key="1">
    <source>
        <dbReference type="Pfam" id="PF00534"/>
    </source>
</evidence>
<dbReference type="Proteomes" id="UP000095042">
    <property type="component" value="Unassembled WGS sequence"/>
</dbReference>
<reference evidence="3 4" key="1">
    <citation type="journal article" date="2016" name="Environ. Microbiol.">
        <title>New Methyloceanibacter diversity from North Sea sediments includes methanotroph containing solely the soluble methane monooxygenase.</title>
        <authorList>
            <person name="Vekeman B."/>
            <person name="Kerckhof F.M."/>
            <person name="Cremers G."/>
            <person name="de Vos P."/>
            <person name="Vandamme P."/>
            <person name="Boon N."/>
            <person name="Op den Camp H.J."/>
            <person name="Heylen K."/>
        </authorList>
    </citation>
    <scope>NUCLEOTIDE SEQUENCE [LARGE SCALE GENOMIC DNA]</scope>
    <source>
        <strain evidence="3 4">R-67177</strain>
    </source>
</reference>
<name>A0A1E3WCT5_9HYPH</name>
<dbReference type="CDD" id="cd03801">
    <property type="entry name" value="GT4_PimA-like"/>
    <property type="match status" value="1"/>
</dbReference>
<dbReference type="Gene3D" id="3.40.50.2000">
    <property type="entry name" value="Glycogen Phosphorylase B"/>
    <property type="match status" value="2"/>
</dbReference>
<dbReference type="SUPFAM" id="SSF53756">
    <property type="entry name" value="UDP-Glycosyltransferase/glycogen phosphorylase"/>
    <property type="match status" value="1"/>
</dbReference>
<feature type="domain" description="Glycosyltransferase subfamily 4-like N-terminal" evidence="2">
    <location>
        <begin position="22"/>
        <end position="183"/>
    </location>
</feature>
<gene>
    <name evidence="3" type="ORF">AUC71_08665</name>
</gene>